<dbReference type="Gene3D" id="3.40.50.880">
    <property type="match status" value="1"/>
</dbReference>
<reference evidence="3 4" key="1">
    <citation type="submission" date="2023-10" db="EMBL/GenBank/DDBJ databases">
        <title>Virgibacillus soli CC-YMP-6 genome.</title>
        <authorList>
            <person name="Miliotis G."/>
            <person name="Sengupta P."/>
            <person name="Hameed A."/>
            <person name="Chuvochina M."/>
            <person name="Mcdonagh F."/>
            <person name="Simpson A.C."/>
            <person name="Singh N.K."/>
            <person name="Rekha P.D."/>
            <person name="Raman K."/>
            <person name="Hugenholtz P."/>
            <person name="Venkateswaran K."/>
        </authorList>
    </citation>
    <scope>NUCLEOTIDE SEQUENCE [LARGE SCALE GENOMIC DNA]</scope>
    <source>
        <strain evidence="3 4">CC-YMP-6</strain>
    </source>
</reference>
<dbReference type="InterPro" id="IPR013780">
    <property type="entry name" value="Glyco_hydro_b"/>
</dbReference>
<dbReference type="EMBL" id="JAWDIQ010000002">
    <property type="protein sequence ID" value="MDY0409231.1"/>
    <property type="molecule type" value="Genomic_DNA"/>
</dbReference>
<evidence type="ECO:0000313" key="4">
    <source>
        <dbReference type="Proteomes" id="UP001275315"/>
    </source>
</evidence>
<dbReference type="InterPro" id="IPR035363">
    <property type="entry name" value="LBP_M"/>
</dbReference>
<evidence type="ECO:0000313" key="3">
    <source>
        <dbReference type="EMBL" id="MDY0409231.1"/>
    </source>
</evidence>
<feature type="domain" description="Lacto-N-biose phosphorylase C-terminal" evidence="2">
    <location>
        <begin position="216"/>
        <end position="249"/>
    </location>
</feature>
<dbReference type="Gene3D" id="2.60.40.1180">
    <property type="entry name" value="Golgi alpha-mannosidase II"/>
    <property type="match status" value="1"/>
</dbReference>
<gene>
    <name evidence="3" type="ORF">RWD45_12475</name>
</gene>
<name>A0ABU5CSC1_9BACI</name>
<dbReference type="Pfam" id="PF17385">
    <property type="entry name" value="LBP_M"/>
    <property type="match status" value="1"/>
</dbReference>
<dbReference type="Proteomes" id="UP001275315">
    <property type="component" value="Unassembled WGS sequence"/>
</dbReference>
<dbReference type="InterPro" id="IPR035356">
    <property type="entry name" value="LBP_C"/>
</dbReference>
<comment type="caution">
    <text evidence="3">The sequence shown here is derived from an EMBL/GenBank/DDBJ whole genome shotgun (WGS) entry which is preliminary data.</text>
</comment>
<evidence type="ECO:0000259" key="2">
    <source>
        <dbReference type="Pfam" id="PF17386"/>
    </source>
</evidence>
<dbReference type="InterPro" id="IPR029062">
    <property type="entry name" value="Class_I_gatase-like"/>
</dbReference>
<dbReference type="Pfam" id="PF17386">
    <property type="entry name" value="LBP_C"/>
    <property type="match status" value="1"/>
</dbReference>
<keyword evidence="4" id="KW-1185">Reference proteome</keyword>
<sequence length="252" mass="28372">MSHHVHHAIWYKQCYSYYGILESLSGMPFDVEFMSFDDIKQNGIPEDVGVIINAGDAGTSWSGDKAWLDEQVVSTIREWVHQGGGFVGVGEPTAHEHQGEFFQLADVLGVQKEIGYSLSLDKYNKQSEEAHFILADQYEPIDFGESMKYVYQSNAETKVLAMEEGDVKVAVNEFGEGRSVYIAGLPYSPENTRLLLRTIYWAASEEAIMQKWHTTVQTECAAYPEAGKFVVINNSYETQQTTVYKADGSKRH</sequence>
<feature type="domain" description="Lacto-N-biose phosphorylase central" evidence="1">
    <location>
        <begin position="2"/>
        <end position="206"/>
    </location>
</feature>
<proteinExistence type="predicted"/>
<evidence type="ECO:0000259" key="1">
    <source>
        <dbReference type="Pfam" id="PF17385"/>
    </source>
</evidence>
<protein>
    <submittedName>
        <fullName evidence="3">Lacto-N-biose phosphorylase central domain-containing protein</fullName>
    </submittedName>
</protein>
<dbReference type="SUPFAM" id="SSF52317">
    <property type="entry name" value="Class I glutamine amidotransferase-like"/>
    <property type="match status" value="1"/>
</dbReference>
<accession>A0ABU5CSC1</accession>
<organism evidence="3 4">
    <name type="scientific">Paracerasibacillus soli</name>
    <dbReference type="NCBI Taxonomy" id="480284"/>
    <lineage>
        <taxon>Bacteria</taxon>
        <taxon>Bacillati</taxon>
        <taxon>Bacillota</taxon>
        <taxon>Bacilli</taxon>
        <taxon>Bacillales</taxon>
        <taxon>Bacillaceae</taxon>
        <taxon>Paracerasibacillus</taxon>
    </lineage>
</organism>